<protein>
    <submittedName>
        <fullName evidence="1">Uncharacterized protein</fullName>
    </submittedName>
</protein>
<proteinExistence type="predicted"/>
<sequence>MEQIKDEFEEGILRYINNLPEVQLSQFKRAISALAPAISHTSNVQLIALNEAQASEGKHAVSPATFLDMNFIHLVNDPFKVWEERYKVYVALLKALRDNLNHYPVTMDQFLSCASFGKSSTLRMTMDRSSYIDLLDKHYQLHLKKMAPTMGPNYSIAVGDFKQYFERQEEQAWETISHYASLLSHAITISL</sequence>
<name>A0A843W4Y2_COLES</name>
<evidence type="ECO:0000313" key="2">
    <source>
        <dbReference type="Proteomes" id="UP000652761"/>
    </source>
</evidence>
<comment type="caution">
    <text evidence="1">The sequence shown here is derived from an EMBL/GenBank/DDBJ whole genome shotgun (WGS) entry which is preliminary data.</text>
</comment>
<dbReference type="Proteomes" id="UP000652761">
    <property type="component" value="Unassembled WGS sequence"/>
</dbReference>
<organism evidence="1 2">
    <name type="scientific">Colocasia esculenta</name>
    <name type="common">Wild taro</name>
    <name type="synonym">Arum esculentum</name>
    <dbReference type="NCBI Taxonomy" id="4460"/>
    <lineage>
        <taxon>Eukaryota</taxon>
        <taxon>Viridiplantae</taxon>
        <taxon>Streptophyta</taxon>
        <taxon>Embryophyta</taxon>
        <taxon>Tracheophyta</taxon>
        <taxon>Spermatophyta</taxon>
        <taxon>Magnoliopsida</taxon>
        <taxon>Liliopsida</taxon>
        <taxon>Araceae</taxon>
        <taxon>Aroideae</taxon>
        <taxon>Colocasieae</taxon>
        <taxon>Colocasia</taxon>
    </lineage>
</organism>
<evidence type="ECO:0000313" key="1">
    <source>
        <dbReference type="EMBL" id="MQM02038.1"/>
    </source>
</evidence>
<dbReference type="EMBL" id="NMUH01002779">
    <property type="protein sequence ID" value="MQM02038.1"/>
    <property type="molecule type" value="Genomic_DNA"/>
</dbReference>
<accession>A0A843W4Y2</accession>
<keyword evidence="2" id="KW-1185">Reference proteome</keyword>
<dbReference type="AlphaFoldDB" id="A0A843W4Y2"/>
<gene>
    <name evidence="1" type="ORF">Taro_034798</name>
</gene>
<reference evidence="1" key="1">
    <citation type="submission" date="2017-07" db="EMBL/GenBank/DDBJ databases">
        <title>Taro Niue Genome Assembly and Annotation.</title>
        <authorList>
            <person name="Atibalentja N."/>
            <person name="Keating K."/>
            <person name="Fields C.J."/>
        </authorList>
    </citation>
    <scope>NUCLEOTIDE SEQUENCE</scope>
    <source>
        <strain evidence="1">Niue_2</strain>
        <tissue evidence="1">Leaf</tissue>
    </source>
</reference>